<dbReference type="AlphaFoldDB" id="A0A1Q9YIS1"/>
<dbReference type="SUPFAM" id="SSF52172">
    <property type="entry name" value="CheY-like"/>
    <property type="match status" value="1"/>
</dbReference>
<dbReference type="InterPro" id="IPR001789">
    <property type="entry name" value="Sig_transdc_resp-reg_receiver"/>
</dbReference>
<feature type="domain" description="OmpR/PhoB-type" evidence="9">
    <location>
        <begin position="133"/>
        <end position="232"/>
    </location>
</feature>
<evidence type="ECO:0000313" key="10">
    <source>
        <dbReference type="EMBL" id="OLU44208.1"/>
    </source>
</evidence>
<dbReference type="EMBL" id="MPJZ01000075">
    <property type="protein sequence ID" value="OLU44208.1"/>
    <property type="molecule type" value="Genomic_DNA"/>
</dbReference>
<dbReference type="Gene3D" id="6.10.250.690">
    <property type="match status" value="1"/>
</dbReference>
<dbReference type="SMART" id="SM00448">
    <property type="entry name" value="REC"/>
    <property type="match status" value="1"/>
</dbReference>
<evidence type="ECO:0000256" key="3">
    <source>
        <dbReference type="ARBA" id="ARBA00023015"/>
    </source>
</evidence>
<feature type="domain" description="Response regulatory" evidence="8">
    <location>
        <begin position="4"/>
        <end position="117"/>
    </location>
</feature>
<dbReference type="PROSITE" id="PS51755">
    <property type="entry name" value="OMPR_PHOB"/>
    <property type="match status" value="1"/>
</dbReference>
<dbReference type="FunFam" id="1.10.10.10:FF:000018">
    <property type="entry name" value="DNA-binding response regulator ResD"/>
    <property type="match status" value="1"/>
</dbReference>
<dbReference type="InterPro" id="IPR011006">
    <property type="entry name" value="CheY-like_superfamily"/>
</dbReference>
<dbReference type="FunFam" id="3.40.50.2300:FF:000001">
    <property type="entry name" value="DNA-binding response regulator PhoB"/>
    <property type="match status" value="1"/>
</dbReference>
<dbReference type="InterPro" id="IPR001867">
    <property type="entry name" value="OmpR/PhoB-type_DNA-bd"/>
</dbReference>
<dbReference type="CDD" id="cd00383">
    <property type="entry name" value="trans_reg_C"/>
    <property type="match status" value="1"/>
</dbReference>
<dbReference type="Pfam" id="PF00486">
    <property type="entry name" value="Trans_reg_C"/>
    <property type="match status" value="1"/>
</dbReference>
<proteinExistence type="predicted"/>
<keyword evidence="1 6" id="KW-0597">Phosphoprotein</keyword>
<feature type="DNA-binding region" description="OmpR/PhoB-type" evidence="7">
    <location>
        <begin position="133"/>
        <end position="232"/>
    </location>
</feature>
<dbReference type="PANTHER" id="PTHR48111">
    <property type="entry name" value="REGULATOR OF RPOS"/>
    <property type="match status" value="1"/>
</dbReference>
<reference evidence="10 11" key="1">
    <citation type="submission" date="2016-11" db="EMBL/GenBank/DDBJ databases">
        <title>Description of two novel members of the family Erysipelotrichaceae: Ileibacterium lipovorans gen. nov., sp. nov. and Dubosiella newyorkensis, gen. nov., sp. nov.</title>
        <authorList>
            <person name="Cox L.M."/>
            <person name="Sohn J."/>
            <person name="Tyrrell K.L."/>
            <person name="Citron D.M."/>
            <person name="Lawson P.A."/>
            <person name="Patel N.B."/>
            <person name="Iizumi T."/>
            <person name="Perez-Perez G.I."/>
            <person name="Goldstein E.J."/>
            <person name="Blaser M.J."/>
        </authorList>
    </citation>
    <scope>NUCLEOTIDE SEQUENCE [LARGE SCALE GENOMIC DNA]</scope>
    <source>
        <strain evidence="10 11">NYU-BL-K8</strain>
    </source>
</reference>
<dbReference type="GO" id="GO:0032993">
    <property type="term" value="C:protein-DNA complex"/>
    <property type="evidence" value="ECO:0007669"/>
    <property type="project" value="TreeGrafter"/>
</dbReference>
<name>A0A1Q9YIS1_9FIRM</name>
<gene>
    <name evidence="10" type="ORF">BO223_09130</name>
</gene>
<evidence type="ECO:0000259" key="9">
    <source>
        <dbReference type="PROSITE" id="PS51755"/>
    </source>
</evidence>
<dbReference type="GO" id="GO:0000976">
    <property type="term" value="F:transcription cis-regulatory region binding"/>
    <property type="evidence" value="ECO:0007669"/>
    <property type="project" value="TreeGrafter"/>
</dbReference>
<dbReference type="SUPFAM" id="SSF46894">
    <property type="entry name" value="C-terminal effector domain of the bipartite response regulators"/>
    <property type="match status" value="1"/>
</dbReference>
<evidence type="ECO:0000256" key="1">
    <source>
        <dbReference type="ARBA" id="ARBA00022553"/>
    </source>
</evidence>
<evidence type="ECO:0000256" key="2">
    <source>
        <dbReference type="ARBA" id="ARBA00023012"/>
    </source>
</evidence>
<dbReference type="Pfam" id="PF00072">
    <property type="entry name" value="Response_reg"/>
    <property type="match status" value="1"/>
</dbReference>
<evidence type="ECO:0000256" key="7">
    <source>
        <dbReference type="PROSITE-ProRule" id="PRU01091"/>
    </source>
</evidence>
<keyword evidence="5" id="KW-0804">Transcription</keyword>
<dbReference type="InterPro" id="IPR016032">
    <property type="entry name" value="Sig_transdc_resp-reg_C-effctor"/>
</dbReference>
<protein>
    <recommendedName>
        <fullName evidence="12">Stage 0 sporulation protein A homolog</fullName>
    </recommendedName>
</protein>
<sequence length="233" mass="26614">MNETILVVEDDKELTELLELYLSAEGYQVTTCLTGAEAQAALDRMEPDLAILDVMLPDDDGFALCRHLRERSFCPVMFLTARTAETDKILGLGIGADDYMTKPFRPMEVMARVKTLLRRYHCYNQAAKGGPPVQEYDIRGLHINRQSHRCELYDRPLSLTPLEFDILWHLCNHQGQVVSSEALFEAVWKEKFLDSNNTVMGHIARLREKLGDPPRNPRFIKTVWGVGYTIEAQ</sequence>
<accession>A0A1Q9YIS1</accession>
<dbReference type="InterPro" id="IPR039420">
    <property type="entry name" value="WalR-like"/>
</dbReference>
<comment type="caution">
    <text evidence="10">The sequence shown here is derived from an EMBL/GenBank/DDBJ whole genome shotgun (WGS) entry which is preliminary data.</text>
</comment>
<dbReference type="Gene3D" id="3.40.50.2300">
    <property type="match status" value="1"/>
</dbReference>
<dbReference type="GO" id="GO:0005829">
    <property type="term" value="C:cytosol"/>
    <property type="evidence" value="ECO:0007669"/>
    <property type="project" value="TreeGrafter"/>
</dbReference>
<feature type="modified residue" description="4-aspartylphosphate" evidence="6">
    <location>
        <position position="53"/>
    </location>
</feature>
<dbReference type="Proteomes" id="UP000186758">
    <property type="component" value="Unassembled WGS sequence"/>
</dbReference>
<keyword evidence="2" id="KW-0902">Two-component regulatory system</keyword>
<dbReference type="PROSITE" id="PS50110">
    <property type="entry name" value="RESPONSE_REGULATORY"/>
    <property type="match status" value="1"/>
</dbReference>
<dbReference type="PANTHER" id="PTHR48111:SF2">
    <property type="entry name" value="RESPONSE REGULATOR SAER"/>
    <property type="match status" value="1"/>
</dbReference>
<evidence type="ECO:0000256" key="5">
    <source>
        <dbReference type="ARBA" id="ARBA00023163"/>
    </source>
</evidence>
<evidence type="ECO:0000256" key="6">
    <source>
        <dbReference type="PROSITE-ProRule" id="PRU00169"/>
    </source>
</evidence>
<organism evidence="10 11">
    <name type="scientific">Faecalibaculum rodentium</name>
    <dbReference type="NCBI Taxonomy" id="1702221"/>
    <lineage>
        <taxon>Bacteria</taxon>
        <taxon>Bacillati</taxon>
        <taxon>Bacillota</taxon>
        <taxon>Erysipelotrichia</taxon>
        <taxon>Erysipelotrichales</taxon>
        <taxon>Erysipelotrichaceae</taxon>
        <taxon>Faecalibaculum</taxon>
    </lineage>
</organism>
<dbReference type="CDD" id="cd17574">
    <property type="entry name" value="REC_OmpR"/>
    <property type="match status" value="1"/>
</dbReference>
<evidence type="ECO:0000256" key="4">
    <source>
        <dbReference type="ARBA" id="ARBA00023125"/>
    </source>
</evidence>
<dbReference type="GO" id="GO:0000156">
    <property type="term" value="F:phosphorelay response regulator activity"/>
    <property type="evidence" value="ECO:0007669"/>
    <property type="project" value="TreeGrafter"/>
</dbReference>
<dbReference type="RefSeq" id="WP_075885804.1">
    <property type="nucleotide sequence ID" value="NZ_CAMNXC010000209.1"/>
</dbReference>
<keyword evidence="3" id="KW-0805">Transcription regulation</keyword>
<dbReference type="SMART" id="SM00862">
    <property type="entry name" value="Trans_reg_C"/>
    <property type="match status" value="1"/>
</dbReference>
<evidence type="ECO:0000259" key="8">
    <source>
        <dbReference type="PROSITE" id="PS50110"/>
    </source>
</evidence>
<evidence type="ECO:0000313" key="11">
    <source>
        <dbReference type="Proteomes" id="UP000186758"/>
    </source>
</evidence>
<dbReference type="InterPro" id="IPR036388">
    <property type="entry name" value="WH-like_DNA-bd_sf"/>
</dbReference>
<evidence type="ECO:0008006" key="12">
    <source>
        <dbReference type="Google" id="ProtNLM"/>
    </source>
</evidence>
<dbReference type="Gene3D" id="1.10.10.10">
    <property type="entry name" value="Winged helix-like DNA-binding domain superfamily/Winged helix DNA-binding domain"/>
    <property type="match status" value="1"/>
</dbReference>
<dbReference type="GO" id="GO:0006355">
    <property type="term" value="P:regulation of DNA-templated transcription"/>
    <property type="evidence" value="ECO:0007669"/>
    <property type="project" value="InterPro"/>
</dbReference>
<keyword evidence="4 7" id="KW-0238">DNA-binding</keyword>